<comment type="caution">
    <text evidence="1">The sequence shown here is derived from an EMBL/GenBank/DDBJ whole genome shotgun (WGS) entry which is preliminary data.</text>
</comment>
<name>A0A7C3H1V9_9BACT</name>
<proteinExistence type="predicted"/>
<accession>A0A7C3H1V9</accession>
<dbReference type="Proteomes" id="UP000886043">
    <property type="component" value="Unassembled WGS sequence"/>
</dbReference>
<reference evidence="1" key="1">
    <citation type="journal article" date="2020" name="mSystems">
        <title>Genome- and Community-Level Interaction Insights into Carbon Utilization and Element Cycling Functions of Hydrothermarchaeota in Hydrothermal Sediment.</title>
        <authorList>
            <person name="Zhou Z."/>
            <person name="Liu Y."/>
            <person name="Xu W."/>
            <person name="Pan J."/>
            <person name="Luo Z.H."/>
            <person name="Li M."/>
        </authorList>
    </citation>
    <scope>NUCLEOTIDE SEQUENCE [LARGE SCALE GENOMIC DNA]</scope>
    <source>
        <strain evidence="1">HyVt-483</strain>
    </source>
</reference>
<dbReference type="Gene3D" id="6.10.280.50">
    <property type="match status" value="1"/>
</dbReference>
<organism evidence="1">
    <name type="scientific">Thermosulfurimonas dismutans</name>
    <dbReference type="NCBI Taxonomy" id="999894"/>
    <lineage>
        <taxon>Bacteria</taxon>
        <taxon>Pseudomonadati</taxon>
        <taxon>Thermodesulfobacteriota</taxon>
        <taxon>Thermodesulfobacteria</taxon>
        <taxon>Thermodesulfobacteriales</taxon>
        <taxon>Thermodesulfobacteriaceae</taxon>
        <taxon>Thermosulfurimonas</taxon>
    </lineage>
</organism>
<dbReference type="EMBL" id="DRMH01000111">
    <property type="protein sequence ID" value="HFC98426.1"/>
    <property type="molecule type" value="Genomic_DNA"/>
</dbReference>
<evidence type="ECO:0000313" key="1">
    <source>
        <dbReference type="EMBL" id="HFC98426.1"/>
    </source>
</evidence>
<dbReference type="InterPro" id="IPR038444">
    <property type="entry name" value="DUF465_sf"/>
</dbReference>
<dbReference type="InterPro" id="IPR007420">
    <property type="entry name" value="DUF465"/>
</dbReference>
<gene>
    <name evidence="1" type="ORF">ENJ40_08235</name>
</gene>
<dbReference type="Pfam" id="PF04325">
    <property type="entry name" value="DUF465"/>
    <property type="match status" value="1"/>
</dbReference>
<sequence length="70" mass="8386">MDKELVRQYAERNPEIKELFERHQALERELEGLIRKSYLTASEEVRKKQIQKEKLALKDRIYALIKQEGG</sequence>
<dbReference type="AlphaFoldDB" id="A0A7C3H1V9"/>
<protein>
    <submittedName>
        <fullName evidence="1">DUF465 domain-containing protein</fullName>
    </submittedName>
</protein>